<reference evidence="27 28" key="1">
    <citation type="submission" date="2024-01" db="EMBL/GenBank/DDBJ databases">
        <title>The genome of the rayed Mediterranean limpet Patella caerulea (Linnaeus, 1758).</title>
        <authorList>
            <person name="Anh-Thu Weber A."/>
            <person name="Halstead-Nussloch G."/>
        </authorList>
    </citation>
    <scope>NUCLEOTIDE SEQUENCE [LARGE SCALE GENOMIC DNA]</scope>
    <source>
        <strain evidence="27">AATW-2023a</strain>
        <tissue evidence="27">Whole specimen</tissue>
    </source>
</reference>
<name>A0AAN8PXR6_PATCE</name>
<dbReference type="EMBL" id="JAZGQO010000008">
    <property type="protein sequence ID" value="KAK6178920.1"/>
    <property type="molecule type" value="Genomic_DNA"/>
</dbReference>
<evidence type="ECO:0000256" key="4">
    <source>
        <dbReference type="ARBA" id="ARBA00010617"/>
    </source>
</evidence>
<evidence type="ECO:0000256" key="18">
    <source>
        <dbReference type="ARBA" id="ARBA00023166"/>
    </source>
</evidence>
<dbReference type="GO" id="GO:0008386">
    <property type="term" value="F:cholesterol monooxygenase (side-chain-cleaving) activity"/>
    <property type="evidence" value="ECO:0007669"/>
    <property type="project" value="UniProtKB-EC"/>
</dbReference>
<evidence type="ECO:0000256" key="24">
    <source>
        <dbReference type="ARBA" id="ARBA00033394"/>
    </source>
</evidence>
<dbReference type="AlphaFoldDB" id="A0AAN8PXR6"/>
<evidence type="ECO:0000256" key="19">
    <source>
        <dbReference type="ARBA" id="ARBA00023221"/>
    </source>
</evidence>
<dbReference type="GO" id="GO:0020037">
    <property type="term" value="F:heme binding"/>
    <property type="evidence" value="ECO:0007669"/>
    <property type="project" value="InterPro"/>
</dbReference>
<dbReference type="InterPro" id="IPR002403">
    <property type="entry name" value="Cyt_P450_E_grp-IV"/>
</dbReference>
<dbReference type="PRINTS" id="PR00465">
    <property type="entry name" value="EP450IV"/>
</dbReference>
<gene>
    <name evidence="27" type="ORF">SNE40_011399</name>
</gene>
<dbReference type="InterPro" id="IPR001128">
    <property type="entry name" value="Cyt_P450"/>
</dbReference>
<evidence type="ECO:0000256" key="9">
    <source>
        <dbReference type="ARBA" id="ARBA00022723"/>
    </source>
</evidence>
<evidence type="ECO:0000256" key="2">
    <source>
        <dbReference type="ARBA" id="ARBA00004637"/>
    </source>
</evidence>
<evidence type="ECO:0000256" key="14">
    <source>
        <dbReference type="ARBA" id="ARBA00023033"/>
    </source>
</evidence>
<keyword evidence="18" id="KW-1207">Sterol metabolism</keyword>
<comment type="subcellular location">
    <subcellularLocation>
        <location evidence="2">Mitochondrion inner membrane</location>
        <topology evidence="2">Peripheral membrane protein</topology>
    </subcellularLocation>
</comment>
<keyword evidence="12 26" id="KW-0560">Oxidoreductase</keyword>
<evidence type="ECO:0000256" key="13">
    <source>
        <dbReference type="ARBA" id="ARBA00023004"/>
    </source>
</evidence>
<evidence type="ECO:0000256" key="26">
    <source>
        <dbReference type="RuleBase" id="RU000461"/>
    </source>
</evidence>
<keyword evidence="16" id="KW-0496">Mitochondrion</keyword>
<dbReference type="PROSITE" id="PS00086">
    <property type="entry name" value="CYTOCHROME_P450"/>
    <property type="match status" value="1"/>
</dbReference>
<keyword evidence="11" id="KW-0809">Transit peptide</keyword>
<dbReference type="Pfam" id="PF00067">
    <property type="entry name" value="p450"/>
    <property type="match status" value="1"/>
</dbReference>
<keyword evidence="10" id="KW-0999">Mitochondrion inner membrane</keyword>
<dbReference type="InterPro" id="IPR036396">
    <property type="entry name" value="Cyt_P450_sf"/>
</dbReference>
<comment type="cofactor">
    <cofactor evidence="1 25">
        <name>heme</name>
        <dbReference type="ChEBI" id="CHEBI:30413"/>
    </cofactor>
</comment>
<dbReference type="GO" id="GO:0008203">
    <property type="term" value="P:cholesterol metabolic process"/>
    <property type="evidence" value="ECO:0007669"/>
    <property type="project" value="UniProtKB-KW"/>
</dbReference>
<evidence type="ECO:0000313" key="27">
    <source>
        <dbReference type="EMBL" id="KAK6178920.1"/>
    </source>
</evidence>
<dbReference type="EC" id="1.14.15.6" evidence="5"/>
<evidence type="ECO:0000313" key="28">
    <source>
        <dbReference type="Proteomes" id="UP001347796"/>
    </source>
</evidence>
<evidence type="ECO:0000256" key="7">
    <source>
        <dbReference type="ARBA" id="ARBA00022548"/>
    </source>
</evidence>
<dbReference type="Gene3D" id="1.10.630.10">
    <property type="entry name" value="Cytochrome P450"/>
    <property type="match status" value="1"/>
</dbReference>
<sequence length="493" mass="57327">MSLRSCRYLLARSFFDGRIRPQSSLAAIKSCDEIPGPKPIPIYKIFEDLKKNAGRTHKMYVDLHKEFGPLVQMKIPMISMHIFFISDPDLIEELLRQDVTHVRPPIRIWNDYRVRANQAFGTLTTDGEEWARMRKIVDKPMLKPKAVDNYAKDIHIVVEDLLDRFERIRGPDMIVENLSSELFNWALESIGSILYEKRLGSLSDVKNPENDKFIEAVRSMFATTVYLFSLPPLLSRFIMRSKWKEHEEAWNTIFRVAEECTSAKLEVIKNVNRNEGEEVGIIEYFAERMPLKEVYSNITELMAGGVDTTSNSSQFVLYEIAKNQNYQDNLYREVQENIKENGLVDLKNMKYLKAFIKETLRLYPVANSVGRVLQNDTVLNGYLLPKGKMIAYSPYALGRKESLFKDAGVFKPERWLRDQPGQDKVHPFAHLPFGFGPRMCVGRRVAEMEMQILVCQMLRRFRLELVDDKPIDTWCDIIISPAQPIRLRYIVRK</sequence>
<evidence type="ECO:0000256" key="16">
    <source>
        <dbReference type="ARBA" id="ARBA00023128"/>
    </source>
</evidence>
<keyword evidence="19" id="KW-0753">Steroid metabolism</keyword>
<keyword evidence="7" id="KW-0153">Cholesterol metabolism</keyword>
<evidence type="ECO:0000256" key="12">
    <source>
        <dbReference type="ARBA" id="ARBA00023002"/>
    </source>
</evidence>
<keyword evidence="13 25" id="KW-0408">Iron</keyword>
<evidence type="ECO:0000256" key="21">
    <source>
        <dbReference type="ARBA" id="ARBA00030343"/>
    </source>
</evidence>
<keyword evidence="17" id="KW-0472">Membrane</keyword>
<protein>
    <recommendedName>
        <fullName evidence="6">Cholesterol side-chain cleavage enzyme, mitochondrial</fullName>
        <ecNumber evidence="5">1.14.15.6</ecNumber>
    </recommendedName>
    <alternativeName>
        <fullName evidence="21">CYPXIA1</fullName>
    </alternativeName>
    <alternativeName>
        <fullName evidence="23">Cholesterol desmolase</fullName>
    </alternativeName>
    <alternativeName>
        <fullName evidence="22">Cytochrome P450 11A1</fullName>
    </alternativeName>
    <alternativeName>
        <fullName evidence="24">Cytochrome P450(scc)</fullName>
    </alternativeName>
</protein>
<comment type="similarity">
    <text evidence="4 26">Belongs to the cytochrome P450 family.</text>
</comment>
<comment type="pathway">
    <text evidence="3">Lipid metabolism; C21-steroid hormone metabolism.</text>
</comment>
<evidence type="ECO:0000256" key="25">
    <source>
        <dbReference type="PIRSR" id="PIRSR602403-1"/>
    </source>
</evidence>
<dbReference type="SUPFAM" id="SSF48264">
    <property type="entry name" value="Cytochrome P450"/>
    <property type="match status" value="1"/>
</dbReference>
<dbReference type="FunFam" id="1.10.630.10:FF:000006">
    <property type="entry name" value="Cytochrome P450 302a1, mitochondrial"/>
    <property type="match status" value="1"/>
</dbReference>
<dbReference type="CDD" id="cd11054">
    <property type="entry name" value="CYP24A1-like"/>
    <property type="match status" value="1"/>
</dbReference>
<evidence type="ECO:0000256" key="6">
    <source>
        <dbReference type="ARBA" id="ARBA00019844"/>
    </source>
</evidence>
<keyword evidence="8 25" id="KW-0349">Heme</keyword>
<evidence type="ECO:0000256" key="8">
    <source>
        <dbReference type="ARBA" id="ARBA00022617"/>
    </source>
</evidence>
<evidence type="ECO:0000256" key="10">
    <source>
        <dbReference type="ARBA" id="ARBA00022792"/>
    </source>
</evidence>
<evidence type="ECO:0000256" key="5">
    <source>
        <dbReference type="ARBA" id="ARBA00012764"/>
    </source>
</evidence>
<keyword evidence="9 25" id="KW-0479">Metal-binding</keyword>
<comment type="caution">
    <text evidence="27">The sequence shown here is derived from an EMBL/GenBank/DDBJ whole genome shotgun (WGS) entry which is preliminary data.</text>
</comment>
<keyword evidence="14 26" id="KW-0503">Monooxygenase</keyword>
<dbReference type="GO" id="GO:0005506">
    <property type="term" value="F:iron ion binding"/>
    <property type="evidence" value="ECO:0007669"/>
    <property type="project" value="InterPro"/>
</dbReference>
<dbReference type="GO" id="GO:0006704">
    <property type="term" value="P:glucocorticoid biosynthetic process"/>
    <property type="evidence" value="ECO:0007669"/>
    <property type="project" value="TreeGrafter"/>
</dbReference>
<organism evidence="27 28">
    <name type="scientific">Patella caerulea</name>
    <name type="common">Rayed Mediterranean limpet</name>
    <dbReference type="NCBI Taxonomy" id="87958"/>
    <lineage>
        <taxon>Eukaryota</taxon>
        <taxon>Metazoa</taxon>
        <taxon>Spiralia</taxon>
        <taxon>Lophotrochozoa</taxon>
        <taxon>Mollusca</taxon>
        <taxon>Gastropoda</taxon>
        <taxon>Patellogastropoda</taxon>
        <taxon>Patelloidea</taxon>
        <taxon>Patellidae</taxon>
        <taxon>Patella</taxon>
    </lineage>
</organism>
<keyword evidence="28" id="KW-1185">Reference proteome</keyword>
<dbReference type="InterPro" id="IPR017972">
    <property type="entry name" value="Cyt_P450_CS"/>
</dbReference>
<dbReference type="InterPro" id="IPR050479">
    <property type="entry name" value="CYP11_CYP27_families"/>
</dbReference>
<feature type="binding site" description="axial binding residue" evidence="25">
    <location>
        <position position="440"/>
    </location>
    <ligand>
        <name>heme</name>
        <dbReference type="ChEBI" id="CHEBI:30413"/>
    </ligand>
    <ligandPart>
        <name>Fe</name>
        <dbReference type="ChEBI" id="CHEBI:18248"/>
    </ligandPart>
</feature>
<dbReference type="PANTHER" id="PTHR24279:SF3">
    <property type="entry name" value="CHOLESTEROL SIDE-CHAIN CLEAVAGE ENZYME, MITOCHONDRIAL"/>
    <property type="match status" value="1"/>
</dbReference>
<evidence type="ECO:0000256" key="11">
    <source>
        <dbReference type="ARBA" id="ARBA00022946"/>
    </source>
</evidence>
<dbReference type="GO" id="GO:0005743">
    <property type="term" value="C:mitochondrial inner membrane"/>
    <property type="evidence" value="ECO:0007669"/>
    <property type="project" value="UniProtKB-SubCell"/>
</dbReference>
<keyword evidence="15" id="KW-0443">Lipid metabolism</keyword>
<dbReference type="PRINTS" id="PR00385">
    <property type="entry name" value="P450"/>
</dbReference>
<evidence type="ECO:0000256" key="15">
    <source>
        <dbReference type="ARBA" id="ARBA00023098"/>
    </source>
</evidence>
<dbReference type="Proteomes" id="UP001347796">
    <property type="component" value="Unassembled WGS sequence"/>
</dbReference>
<evidence type="ECO:0000256" key="3">
    <source>
        <dbReference type="ARBA" id="ARBA00005108"/>
    </source>
</evidence>
<accession>A0AAN8PXR6</accession>
<dbReference type="PANTHER" id="PTHR24279">
    <property type="entry name" value="CYTOCHROME P450"/>
    <property type="match status" value="1"/>
</dbReference>
<dbReference type="GO" id="GO:0071375">
    <property type="term" value="P:cellular response to peptide hormone stimulus"/>
    <property type="evidence" value="ECO:0007669"/>
    <property type="project" value="TreeGrafter"/>
</dbReference>
<dbReference type="GO" id="GO:0006700">
    <property type="term" value="P:C21-steroid hormone biosynthetic process"/>
    <property type="evidence" value="ECO:0007669"/>
    <property type="project" value="TreeGrafter"/>
</dbReference>
<dbReference type="GO" id="GO:0034650">
    <property type="term" value="P:cortisol metabolic process"/>
    <property type="evidence" value="ECO:0007669"/>
    <property type="project" value="TreeGrafter"/>
</dbReference>
<keyword evidence="20" id="KW-0755">Steroidogenesis</keyword>
<evidence type="ECO:0000256" key="23">
    <source>
        <dbReference type="ARBA" id="ARBA00033274"/>
    </source>
</evidence>
<evidence type="ECO:0000256" key="1">
    <source>
        <dbReference type="ARBA" id="ARBA00001971"/>
    </source>
</evidence>
<evidence type="ECO:0000256" key="22">
    <source>
        <dbReference type="ARBA" id="ARBA00032666"/>
    </source>
</evidence>
<evidence type="ECO:0000256" key="17">
    <source>
        <dbReference type="ARBA" id="ARBA00023136"/>
    </source>
</evidence>
<evidence type="ECO:0000256" key="20">
    <source>
        <dbReference type="ARBA" id="ARBA00023250"/>
    </source>
</evidence>
<proteinExistence type="inferred from homology"/>